<reference evidence="2" key="1">
    <citation type="journal article" date="2013" name="Proc. Natl. Acad. Sci. U.S.A.">
        <title>Genome structure and metabolic features in the red seaweed Chondrus crispus shed light on evolution of the Archaeplastida.</title>
        <authorList>
            <person name="Collen J."/>
            <person name="Porcel B."/>
            <person name="Carre W."/>
            <person name="Ball S.G."/>
            <person name="Chaparro C."/>
            <person name="Tonon T."/>
            <person name="Barbeyron T."/>
            <person name="Michel G."/>
            <person name="Noel B."/>
            <person name="Valentin K."/>
            <person name="Elias M."/>
            <person name="Artiguenave F."/>
            <person name="Arun A."/>
            <person name="Aury J.M."/>
            <person name="Barbosa-Neto J.F."/>
            <person name="Bothwell J.H."/>
            <person name="Bouget F.Y."/>
            <person name="Brillet L."/>
            <person name="Cabello-Hurtado F."/>
            <person name="Capella-Gutierrez S."/>
            <person name="Charrier B."/>
            <person name="Cladiere L."/>
            <person name="Cock J.M."/>
            <person name="Coelho S.M."/>
            <person name="Colleoni C."/>
            <person name="Czjzek M."/>
            <person name="Da Silva C."/>
            <person name="Delage L."/>
            <person name="Denoeud F."/>
            <person name="Deschamps P."/>
            <person name="Dittami S.M."/>
            <person name="Gabaldon T."/>
            <person name="Gachon C.M."/>
            <person name="Groisillier A."/>
            <person name="Herve C."/>
            <person name="Jabbari K."/>
            <person name="Katinka M."/>
            <person name="Kloareg B."/>
            <person name="Kowalczyk N."/>
            <person name="Labadie K."/>
            <person name="Leblanc C."/>
            <person name="Lopez P.J."/>
            <person name="McLachlan D.H."/>
            <person name="Meslet-Cladiere L."/>
            <person name="Moustafa A."/>
            <person name="Nehr Z."/>
            <person name="Nyvall Collen P."/>
            <person name="Panaud O."/>
            <person name="Partensky F."/>
            <person name="Poulain J."/>
            <person name="Rensing S.A."/>
            <person name="Rousvoal S."/>
            <person name="Samson G."/>
            <person name="Symeonidi A."/>
            <person name="Weissenbach J."/>
            <person name="Zambounis A."/>
            <person name="Wincker P."/>
            <person name="Boyen C."/>
        </authorList>
    </citation>
    <scope>NUCLEOTIDE SEQUENCE [LARGE SCALE GENOMIC DNA]</scope>
    <source>
        <strain evidence="2">cv. Stackhouse</strain>
    </source>
</reference>
<keyword evidence="2" id="KW-1185">Reference proteome</keyword>
<dbReference type="RefSeq" id="XP_005718447.1">
    <property type="nucleotide sequence ID" value="XM_005718390.1"/>
</dbReference>
<gene>
    <name evidence="1" type="ORF">CHC_T00001125001</name>
</gene>
<protein>
    <submittedName>
        <fullName evidence="1">Uncharacterized protein</fullName>
    </submittedName>
</protein>
<organism evidence="1 2">
    <name type="scientific">Chondrus crispus</name>
    <name type="common">Carrageen Irish moss</name>
    <name type="synonym">Polymorpha crispa</name>
    <dbReference type="NCBI Taxonomy" id="2769"/>
    <lineage>
        <taxon>Eukaryota</taxon>
        <taxon>Rhodophyta</taxon>
        <taxon>Florideophyceae</taxon>
        <taxon>Rhodymeniophycidae</taxon>
        <taxon>Gigartinales</taxon>
        <taxon>Gigartinaceae</taxon>
        <taxon>Chondrus</taxon>
    </lineage>
</organism>
<accession>R7QKG1</accession>
<evidence type="ECO:0000313" key="2">
    <source>
        <dbReference type="Proteomes" id="UP000012073"/>
    </source>
</evidence>
<dbReference type="EMBL" id="HG001943">
    <property type="protein sequence ID" value="CDF38554.1"/>
    <property type="molecule type" value="Genomic_DNA"/>
</dbReference>
<dbReference type="Proteomes" id="UP000012073">
    <property type="component" value="Unassembled WGS sequence"/>
</dbReference>
<evidence type="ECO:0000313" key="1">
    <source>
        <dbReference type="EMBL" id="CDF38554.1"/>
    </source>
</evidence>
<sequence length="34" mass="3901">MTVWAVQRVIRSPTQMKGVCAEQNSDNCRTTRSF</sequence>
<dbReference type="GeneID" id="17326167"/>
<name>R7QKG1_CHOCR</name>
<proteinExistence type="predicted"/>
<dbReference type="KEGG" id="ccp:CHC_T00001125001"/>
<dbReference type="Gramene" id="CDF38554">
    <property type="protein sequence ID" value="CDF38554"/>
    <property type="gene ID" value="CHC_T00001125001"/>
</dbReference>
<dbReference type="AlphaFoldDB" id="R7QKG1"/>